<dbReference type="OrthoDB" id="9803749at2"/>
<reference evidence="1 2" key="1">
    <citation type="journal article" date="2011" name="J. Bacteriol.">
        <title>Complete genome sequence of Mycoplasma haemofelis, a hemotropic mycoplasma.</title>
        <authorList>
            <person name="Barker E.N."/>
            <person name="Helps C.R."/>
            <person name="Peters I.R."/>
            <person name="Darby A.C."/>
            <person name="Radford A.D."/>
            <person name="Tasker S."/>
        </authorList>
    </citation>
    <scope>NUCLEOTIDE SEQUENCE [LARGE SCALE GENOMIC DNA]</scope>
    <source>
        <strain evidence="1 2">Langford 1</strain>
    </source>
</reference>
<dbReference type="KEGG" id="mha:HF1_05980"/>
<dbReference type="AlphaFoldDB" id="E8ZHI5"/>
<evidence type="ECO:0000313" key="2">
    <source>
        <dbReference type="Proteomes" id="UP000008637"/>
    </source>
</evidence>
<dbReference type="EMBL" id="FR773153">
    <property type="protein sequence ID" value="CBY92606.1"/>
    <property type="molecule type" value="Genomic_DNA"/>
</dbReference>
<accession>E8ZHI5</accession>
<name>E8ZHI5_MYCHL</name>
<organism evidence="1 2">
    <name type="scientific">Mycoplasma haemofelis (strain Langford 1)</name>
    <name type="common">Haemobartonella felis</name>
    <dbReference type="NCBI Taxonomy" id="941640"/>
    <lineage>
        <taxon>Bacteria</taxon>
        <taxon>Bacillati</taxon>
        <taxon>Mycoplasmatota</taxon>
        <taxon>Mollicutes</taxon>
        <taxon>Mycoplasmataceae</taxon>
        <taxon>Mycoplasma</taxon>
    </lineage>
</organism>
<sequence length="185" mass="21006">MAIKPEVLIPSTLVAGGIPVGGYFAYQHVYSDRSLLSRLKSELKESPHKKILSKEDEEWSKWKIVYEKDTKNQISGVEAKDISNWCDSQLKGSDSKNYENVSKWCVINTRSLRQEAEASGRNLISVEGSDSSAWENAWEYYNQNKSGMEIKDSKLSATSSTKQVEGPKLKEWCKGILDKKMYENI</sequence>
<dbReference type="HOGENOM" id="CLU_098620_4_1_14"/>
<evidence type="ECO:0000313" key="1">
    <source>
        <dbReference type="EMBL" id="CBY92606.1"/>
    </source>
</evidence>
<protein>
    <submittedName>
        <fullName evidence="1">Uncharacterized protein</fullName>
    </submittedName>
</protein>
<gene>
    <name evidence="1" type="ordered locus">HF1_05980</name>
</gene>
<proteinExistence type="predicted"/>
<keyword evidence="2" id="KW-1185">Reference proteome</keyword>
<dbReference type="Proteomes" id="UP000008637">
    <property type="component" value="Chromosome"/>
</dbReference>